<protein>
    <submittedName>
        <fullName evidence="1">Uncharacterized protein</fullName>
    </submittedName>
</protein>
<name>A0A0K2VIS8_LEPSM</name>
<accession>A0A0K2VIS8</accession>
<evidence type="ECO:0000313" key="1">
    <source>
        <dbReference type="EMBL" id="CDW50127.1"/>
    </source>
</evidence>
<proteinExistence type="predicted"/>
<reference evidence="1" key="1">
    <citation type="submission" date="2014-05" db="EMBL/GenBank/DDBJ databases">
        <authorList>
            <person name="Chronopoulou M."/>
        </authorList>
    </citation>
    <scope>NUCLEOTIDE SEQUENCE</scope>
    <source>
        <tissue evidence="1">Whole organism</tissue>
    </source>
</reference>
<dbReference type="AlphaFoldDB" id="A0A0K2VIS8"/>
<organism evidence="1">
    <name type="scientific">Lepeophtheirus salmonis</name>
    <name type="common">Salmon louse</name>
    <name type="synonym">Caligus salmonis</name>
    <dbReference type="NCBI Taxonomy" id="72036"/>
    <lineage>
        <taxon>Eukaryota</taxon>
        <taxon>Metazoa</taxon>
        <taxon>Ecdysozoa</taxon>
        <taxon>Arthropoda</taxon>
        <taxon>Crustacea</taxon>
        <taxon>Multicrustacea</taxon>
        <taxon>Hexanauplia</taxon>
        <taxon>Copepoda</taxon>
        <taxon>Siphonostomatoida</taxon>
        <taxon>Caligidae</taxon>
        <taxon>Lepeophtheirus</taxon>
    </lineage>
</organism>
<sequence length="27" mass="3115">MLHDTNTFATSKLNDEPFNSPCYVQIE</sequence>
<dbReference type="EMBL" id="HACA01032766">
    <property type="protein sequence ID" value="CDW50127.1"/>
    <property type="molecule type" value="Transcribed_RNA"/>
</dbReference>